<dbReference type="SUPFAM" id="SSF69318">
    <property type="entry name" value="Integrin alpha N-terminal domain"/>
    <property type="match status" value="1"/>
</dbReference>
<dbReference type="RefSeq" id="WP_131271713.1">
    <property type="nucleotide sequence ID" value="NZ_SJOA01000017.1"/>
</dbReference>
<evidence type="ECO:0000313" key="2">
    <source>
        <dbReference type="EMBL" id="TCB57738.1"/>
    </source>
</evidence>
<proteinExistence type="predicted"/>
<evidence type="ECO:0000313" key="3">
    <source>
        <dbReference type="Proteomes" id="UP000291380"/>
    </source>
</evidence>
<comment type="caution">
    <text evidence="2">The sequence shown here is derived from an EMBL/GenBank/DDBJ whole genome shotgun (WGS) entry which is preliminary data.</text>
</comment>
<reference evidence="2 3" key="1">
    <citation type="submission" date="2019-02" db="EMBL/GenBank/DDBJ databases">
        <title>High diversity of culturable Acinetobacter species in natural soil and water ecosystems.</title>
        <authorList>
            <person name="Radolfova-Krizova L."/>
            <person name="Nemec A."/>
        </authorList>
    </citation>
    <scope>NUCLEOTIDE SEQUENCE [LARGE SCALE GENOMIC DNA]</scope>
    <source>
        <strain evidence="2 3">ANC 4281</strain>
    </source>
</reference>
<dbReference type="InterPro" id="IPR028994">
    <property type="entry name" value="Integrin_alpha_N"/>
</dbReference>
<dbReference type="Proteomes" id="UP000291380">
    <property type="component" value="Unassembled WGS sequence"/>
</dbReference>
<accession>A0A4R0EKZ0</accession>
<dbReference type="InterPro" id="IPR058087">
    <property type="entry name" value="XAC2610_dom"/>
</dbReference>
<dbReference type="NCBIfam" id="NF047539">
    <property type="entry name" value="XAC2610_fam"/>
    <property type="match status" value="1"/>
</dbReference>
<evidence type="ECO:0000256" key="1">
    <source>
        <dbReference type="SAM" id="SignalP"/>
    </source>
</evidence>
<gene>
    <name evidence="2" type="ORF">E0H85_12455</name>
</gene>
<protein>
    <recommendedName>
        <fullName evidence="4">VCBS repeat-containing protein</fullName>
    </recommendedName>
</protein>
<dbReference type="OrthoDB" id="6704945at2"/>
<organism evidence="2 3">
    <name type="scientific">Acinetobacter terrae</name>
    <dbReference type="NCBI Taxonomy" id="2731247"/>
    <lineage>
        <taxon>Bacteria</taxon>
        <taxon>Pseudomonadati</taxon>
        <taxon>Pseudomonadota</taxon>
        <taxon>Gammaproteobacteria</taxon>
        <taxon>Moraxellales</taxon>
        <taxon>Moraxellaceae</taxon>
        <taxon>Acinetobacter</taxon>
        <taxon>Acinetobacter Taxon 24</taxon>
    </lineage>
</organism>
<keyword evidence="1" id="KW-0732">Signal</keyword>
<evidence type="ECO:0008006" key="4">
    <source>
        <dbReference type="Google" id="ProtNLM"/>
    </source>
</evidence>
<name>A0A4R0EKZ0_9GAMM</name>
<dbReference type="EMBL" id="SJOA01000017">
    <property type="protein sequence ID" value="TCB57738.1"/>
    <property type="molecule type" value="Genomic_DNA"/>
</dbReference>
<sequence>MKTKLLLCIAALSFSNLSTAETILNAPEYKPLNNVRVSMQRMLKSTEGRYFLSLYAGIWNPHATLYDLGEEQTINLKGLQKGDQLNLKSVDVDSENITNKTYQLSGMLNADSGDLKAMFAEGEDTLGKSIQFEPAIKISDKPNFIFKFYGLEDINQPYGSILKRIDIVNKNNNNVAQTLTGFTAFPKSIGYMDVNFDGYYDIVLSDISEERTIQDKRYIYWMFNPKTQKFQRSPQLEKIVGFPNLHGENQQIDFGEGQLYQVEKGLLNRME</sequence>
<feature type="signal peptide" evidence="1">
    <location>
        <begin position="1"/>
        <end position="20"/>
    </location>
</feature>
<dbReference type="AlphaFoldDB" id="A0A4R0EKZ0"/>
<feature type="chain" id="PRO_5020889354" description="VCBS repeat-containing protein" evidence="1">
    <location>
        <begin position="21"/>
        <end position="271"/>
    </location>
</feature>